<gene>
    <name evidence="1" type="ORF">GCM10011459_16500</name>
</gene>
<dbReference type="Proteomes" id="UP000603295">
    <property type="component" value="Unassembled WGS sequence"/>
</dbReference>
<evidence type="ECO:0000313" key="1">
    <source>
        <dbReference type="EMBL" id="GGI63816.1"/>
    </source>
</evidence>
<keyword evidence="2" id="KW-1185">Reference proteome</keyword>
<protein>
    <recommendedName>
        <fullName evidence="3">Phage protein</fullName>
    </recommendedName>
</protein>
<organism evidence="1 2">
    <name type="scientific">Limosilactobacillus caviae</name>
    <dbReference type="NCBI Taxonomy" id="1769424"/>
    <lineage>
        <taxon>Bacteria</taxon>
        <taxon>Bacillati</taxon>
        <taxon>Bacillota</taxon>
        <taxon>Bacilli</taxon>
        <taxon>Lactobacillales</taxon>
        <taxon>Lactobacillaceae</taxon>
        <taxon>Limosilactobacillus</taxon>
    </lineage>
</organism>
<evidence type="ECO:0008006" key="3">
    <source>
        <dbReference type="Google" id="ProtNLM"/>
    </source>
</evidence>
<evidence type="ECO:0000313" key="2">
    <source>
        <dbReference type="Proteomes" id="UP000603295"/>
    </source>
</evidence>
<reference evidence="2" key="1">
    <citation type="journal article" date="2019" name="Int. J. Syst. Evol. Microbiol.">
        <title>The Global Catalogue of Microorganisms (GCM) 10K type strain sequencing project: providing services to taxonomists for standard genome sequencing and annotation.</title>
        <authorList>
            <consortium name="The Broad Institute Genomics Platform"/>
            <consortium name="The Broad Institute Genome Sequencing Center for Infectious Disease"/>
            <person name="Wu L."/>
            <person name="Ma J."/>
        </authorList>
    </citation>
    <scope>NUCLEOTIDE SEQUENCE [LARGE SCALE GENOMIC DNA]</scope>
    <source>
        <strain evidence="2">CCM 8609</strain>
    </source>
</reference>
<proteinExistence type="predicted"/>
<dbReference type="RefSeq" id="WP_188357991.1">
    <property type="nucleotide sequence ID" value="NZ_BMDS01000005.1"/>
</dbReference>
<accession>A0ABQ2C725</accession>
<comment type="caution">
    <text evidence="1">The sequence shown here is derived from an EMBL/GenBank/DDBJ whole genome shotgun (WGS) entry which is preliminary data.</text>
</comment>
<dbReference type="EMBL" id="BMDS01000005">
    <property type="protein sequence ID" value="GGI63816.1"/>
    <property type="molecule type" value="Genomic_DNA"/>
</dbReference>
<name>A0ABQ2C725_9LACO</name>
<sequence length="155" mass="18058">MIFDVFIKKLDEVTLNGMRFSAKQNGNWLEIYLNHGETPSFKISLTETFHLVTVGKIRGRFDEWKKIADLCWEFASTPIHERFVPYVLTTGTGDEKLYFKLLEVMNSGKTAMVVTSKPVVYRDFILKFYEDTNSELKKLINLTKEVTREGLFDED</sequence>